<organism evidence="4">
    <name type="scientific">bioreactor metagenome</name>
    <dbReference type="NCBI Taxonomy" id="1076179"/>
    <lineage>
        <taxon>unclassified sequences</taxon>
        <taxon>metagenomes</taxon>
        <taxon>ecological metagenomes</taxon>
    </lineage>
</organism>
<dbReference type="Pfam" id="PF02734">
    <property type="entry name" value="Dak2"/>
    <property type="match status" value="1"/>
</dbReference>
<evidence type="ECO:0000256" key="2">
    <source>
        <dbReference type="ARBA" id="ARBA00022777"/>
    </source>
</evidence>
<evidence type="ECO:0000313" key="4">
    <source>
        <dbReference type="EMBL" id="MPN10330.1"/>
    </source>
</evidence>
<dbReference type="InterPro" id="IPR036117">
    <property type="entry name" value="DhaL_dom_sf"/>
</dbReference>
<gene>
    <name evidence="4" type="primary">dhaL_4</name>
    <name evidence="4" type="ORF">SDC9_157625</name>
</gene>
<keyword evidence="1 4" id="KW-0808">Transferase</keyword>
<evidence type="ECO:0000259" key="3">
    <source>
        <dbReference type="PROSITE" id="PS51480"/>
    </source>
</evidence>
<name>A0A645F8V1_9ZZZZ</name>
<dbReference type="EMBL" id="VSSQ01056472">
    <property type="protein sequence ID" value="MPN10330.1"/>
    <property type="molecule type" value="Genomic_DNA"/>
</dbReference>
<keyword evidence="2 4" id="KW-0418">Kinase</keyword>
<sequence>MGSAVPSTMGTLMASGLMSAGKALRGRETLDVRGQADFFQSFYEGVRALGKAEPGDKTFLDGLKPALDVIKEGLCSEQDTIPLAEAAAQAARQGYEGTLGMLAKHGRMAIRGEASRAYLDPGAAVAALLVRAWADQAAGG</sequence>
<dbReference type="GO" id="GO:0004371">
    <property type="term" value="F:glycerone kinase activity"/>
    <property type="evidence" value="ECO:0007669"/>
    <property type="project" value="InterPro"/>
</dbReference>
<accession>A0A645F8V1</accession>
<proteinExistence type="predicted"/>
<dbReference type="GO" id="GO:0019563">
    <property type="term" value="P:glycerol catabolic process"/>
    <property type="evidence" value="ECO:0007669"/>
    <property type="project" value="TreeGrafter"/>
</dbReference>
<dbReference type="SUPFAM" id="SSF101473">
    <property type="entry name" value="DhaL-like"/>
    <property type="match status" value="1"/>
</dbReference>
<dbReference type="PANTHER" id="PTHR28629">
    <property type="entry name" value="TRIOKINASE/FMN CYCLASE"/>
    <property type="match status" value="1"/>
</dbReference>
<evidence type="ECO:0000256" key="1">
    <source>
        <dbReference type="ARBA" id="ARBA00022679"/>
    </source>
</evidence>
<dbReference type="InterPro" id="IPR050861">
    <property type="entry name" value="Dihydroxyacetone_Kinase"/>
</dbReference>
<dbReference type="EC" id="2.7.1.121" evidence="4"/>
<dbReference type="PROSITE" id="PS51480">
    <property type="entry name" value="DHAL"/>
    <property type="match status" value="1"/>
</dbReference>
<dbReference type="GO" id="GO:0005829">
    <property type="term" value="C:cytosol"/>
    <property type="evidence" value="ECO:0007669"/>
    <property type="project" value="TreeGrafter"/>
</dbReference>
<dbReference type="InterPro" id="IPR004007">
    <property type="entry name" value="DhaL_dom"/>
</dbReference>
<dbReference type="PANTHER" id="PTHR28629:SF4">
    <property type="entry name" value="TRIOKINASE_FMN CYCLASE"/>
    <property type="match status" value="1"/>
</dbReference>
<dbReference type="SMART" id="SM01120">
    <property type="entry name" value="Dak2"/>
    <property type="match status" value="1"/>
</dbReference>
<dbReference type="GO" id="GO:0047324">
    <property type="term" value="F:phosphoenolpyruvate-glycerone phosphotransferase activity"/>
    <property type="evidence" value="ECO:0007669"/>
    <property type="project" value="UniProtKB-EC"/>
</dbReference>
<dbReference type="Gene3D" id="1.25.40.340">
    <property type="match status" value="1"/>
</dbReference>
<protein>
    <submittedName>
        <fullName evidence="4">PEP-dependent dihydroxyacetone kinase, ADP-binding subunit DhaL</fullName>
        <ecNumber evidence="4">2.7.1.121</ecNumber>
    </submittedName>
</protein>
<reference evidence="4" key="1">
    <citation type="submission" date="2019-08" db="EMBL/GenBank/DDBJ databases">
        <authorList>
            <person name="Kucharzyk K."/>
            <person name="Murdoch R.W."/>
            <person name="Higgins S."/>
            <person name="Loffler F."/>
        </authorList>
    </citation>
    <scope>NUCLEOTIDE SEQUENCE</scope>
</reference>
<feature type="domain" description="DhaL" evidence="3">
    <location>
        <begin position="1"/>
        <end position="135"/>
    </location>
</feature>
<dbReference type="AlphaFoldDB" id="A0A645F8V1"/>
<comment type="caution">
    <text evidence="4">The sequence shown here is derived from an EMBL/GenBank/DDBJ whole genome shotgun (WGS) entry which is preliminary data.</text>
</comment>